<keyword evidence="1" id="KW-0812">Transmembrane</keyword>
<feature type="transmembrane region" description="Helical" evidence="1">
    <location>
        <begin position="47"/>
        <end position="69"/>
    </location>
</feature>
<reference evidence="2" key="1">
    <citation type="submission" date="2025-08" db="UniProtKB">
        <authorList>
            <consortium name="Ensembl"/>
        </authorList>
    </citation>
    <scope>IDENTIFICATION</scope>
</reference>
<accession>A0A8C0HFS4</accession>
<keyword evidence="3" id="KW-1185">Reference proteome</keyword>
<reference evidence="2" key="2">
    <citation type="submission" date="2025-09" db="UniProtKB">
        <authorList>
            <consortium name="Ensembl"/>
        </authorList>
    </citation>
    <scope>IDENTIFICATION</scope>
</reference>
<protein>
    <submittedName>
        <fullName evidence="2">Uncharacterized protein</fullName>
    </submittedName>
</protein>
<keyword evidence="1" id="KW-0472">Membrane</keyword>
<sequence>LGSVGLKHSGTGILLQFMRKSSILWTLEGFWLFYLDQTELFRSISQLLIYFSLIIRTLPALFIIGLCLCNR</sequence>
<evidence type="ECO:0000313" key="3">
    <source>
        <dbReference type="Proteomes" id="UP000694404"/>
    </source>
</evidence>
<keyword evidence="1" id="KW-1133">Transmembrane helix</keyword>
<evidence type="ECO:0000256" key="1">
    <source>
        <dbReference type="SAM" id="Phobius"/>
    </source>
</evidence>
<dbReference type="AlphaFoldDB" id="A0A8C0HFS4"/>
<organism evidence="2 3">
    <name type="scientific">Chelonoidis abingdonii</name>
    <name type="common">Abingdon island giant tortoise</name>
    <name type="synonym">Testudo abingdonii</name>
    <dbReference type="NCBI Taxonomy" id="106734"/>
    <lineage>
        <taxon>Eukaryota</taxon>
        <taxon>Metazoa</taxon>
        <taxon>Chordata</taxon>
        <taxon>Craniata</taxon>
        <taxon>Vertebrata</taxon>
        <taxon>Euteleostomi</taxon>
        <taxon>Archelosauria</taxon>
        <taxon>Testudinata</taxon>
        <taxon>Testudines</taxon>
        <taxon>Cryptodira</taxon>
        <taxon>Durocryptodira</taxon>
        <taxon>Testudinoidea</taxon>
        <taxon>Testudinidae</taxon>
        <taxon>Chelonoidis</taxon>
    </lineage>
</organism>
<dbReference type="Ensembl" id="ENSCABT00000023808.1">
    <property type="protein sequence ID" value="ENSCABP00000021734.1"/>
    <property type="gene ID" value="ENSCABG00000016014.1"/>
</dbReference>
<name>A0A8C0HFS4_CHEAB</name>
<dbReference type="Proteomes" id="UP000694404">
    <property type="component" value="Unplaced"/>
</dbReference>
<evidence type="ECO:0000313" key="2">
    <source>
        <dbReference type="Ensembl" id="ENSCABP00000021734.1"/>
    </source>
</evidence>
<proteinExistence type="predicted"/>